<dbReference type="Proteomes" id="UP001353858">
    <property type="component" value="Unassembled WGS sequence"/>
</dbReference>
<keyword evidence="12" id="KW-1185">Reference proteome</keyword>
<dbReference type="InterPro" id="IPR018114">
    <property type="entry name" value="TRYPSIN_HIS"/>
</dbReference>
<dbReference type="Pfam" id="PF16030">
    <property type="entry name" value="GD_N"/>
    <property type="match status" value="1"/>
</dbReference>
<evidence type="ECO:0000256" key="9">
    <source>
        <dbReference type="SAM" id="SignalP"/>
    </source>
</evidence>
<evidence type="ECO:0000256" key="2">
    <source>
        <dbReference type="ARBA" id="ARBA00022525"/>
    </source>
</evidence>
<evidence type="ECO:0000259" key="10">
    <source>
        <dbReference type="PROSITE" id="PS50240"/>
    </source>
</evidence>
<dbReference type="Pfam" id="PF00089">
    <property type="entry name" value="Trypsin"/>
    <property type="match status" value="1"/>
</dbReference>
<dbReference type="InterPro" id="IPR043504">
    <property type="entry name" value="Peptidase_S1_PA_chymotrypsin"/>
</dbReference>
<gene>
    <name evidence="11" type="ORF">RN001_004341</name>
</gene>
<dbReference type="SMART" id="SM00020">
    <property type="entry name" value="Tryp_SPc"/>
    <property type="match status" value="1"/>
</dbReference>
<dbReference type="InterPro" id="IPR031986">
    <property type="entry name" value="GD_N"/>
</dbReference>
<organism evidence="11 12">
    <name type="scientific">Aquatica leii</name>
    <dbReference type="NCBI Taxonomy" id="1421715"/>
    <lineage>
        <taxon>Eukaryota</taxon>
        <taxon>Metazoa</taxon>
        <taxon>Ecdysozoa</taxon>
        <taxon>Arthropoda</taxon>
        <taxon>Hexapoda</taxon>
        <taxon>Insecta</taxon>
        <taxon>Pterygota</taxon>
        <taxon>Neoptera</taxon>
        <taxon>Endopterygota</taxon>
        <taxon>Coleoptera</taxon>
        <taxon>Polyphaga</taxon>
        <taxon>Elateriformia</taxon>
        <taxon>Elateroidea</taxon>
        <taxon>Lampyridae</taxon>
        <taxon>Luciolinae</taxon>
        <taxon>Aquatica</taxon>
    </lineage>
</organism>
<dbReference type="InterPro" id="IPR009003">
    <property type="entry name" value="Peptidase_S1_PA"/>
</dbReference>
<accession>A0AAN7PAJ7</accession>
<evidence type="ECO:0000256" key="8">
    <source>
        <dbReference type="ARBA" id="ARBA00023157"/>
    </source>
</evidence>
<dbReference type="CDD" id="cd00190">
    <property type="entry name" value="Tryp_SPc"/>
    <property type="match status" value="1"/>
</dbReference>
<dbReference type="PANTHER" id="PTHR24260:SF143">
    <property type="entry name" value="SERINE PROTEASE GD-LIKE PROTEIN"/>
    <property type="match status" value="1"/>
</dbReference>
<feature type="domain" description="Peptidase S1" evidence="10">
    <location>
        <begin position="230"/>
        <end position="477"/>
    </location>
</feature>
<keyword evidence="3" id="KW-0645">Protease</keyword>
<evidence type="ECO:0000256" key="3">
    <source>
        <dbReference type="ARBA" id="ARBA00022670"/>
    </source>
</evidence>
<dbReference type="GO" id="GO:0004252">
    <property type="term" value="F:serine-type endopeptidase activity"/>
    <property type="evidence" value="ECO:0007669"/>
    <property type="project" value="InterPro"/>
</dbReference>
<evidence type="ECO:0000256" key="7">
    <source>
        <dbReference type="ARBA" id="ARBA00023145"/>
    </source>
</evidence>
<evidence type="ECO:0000256" key="1">
    <source>
        <dbReference type="ARBA" id="ARBA00004613"/>
    </source>
</evidence>
<dbReference type="GO" id="GO:0005576">
    <property type="term" value="C:extracellular region"/>
    <property type="evidence" value="ECO:0007669"/>
    <property type="project" value="UniProtKB-SubCell"/>
</dbReference>
<dbReference type="InterPro" id="IPR051333">
    <property type="entry name" value="CLIP_Serine_Protease"/>
</dbReference>
<keyword evidence="5" id="KW-0378">Hydrolase</keyword>
<comment type="subcellular location">
    <subcellularLocation>
        <location evidence="1">Secreted</location>
    </subcellularLocation>
</comment>
<keyword evidence="8" id="KW-1015">Disulfide bond</keyword>
<dbReference type="FunFam" id="2.40.10.10:FF:000146">
    <property type="entry name" value="Serine protease 53"/>
    <property type="match status" value="1"/>
</dbReference>
<dbReference type="Gene3D" id="2.40.10.10">
    <property type="entry name" value="Trypsin-like serine proteases"/>
    <property type="match status" value="1"/>
</dbReference>
<keyword evidence="4 9" id="KW-0732">Signal</keyword>
<evidence type="ECO:0000256" key="6">
    <source>
        <dbReference type="ARBA" id="ARBA00022825"/>
    </source>
</evidence>
<evidence type="ECO:0000256" key="5">
    <source>
        <dbReference type="ARBA" id="ARBA00022801"/>
    </source>
</evidence>
<keyword evidence="2" id="KW-0964">Secreted</keyword>
<evidence type="ECO:0000256" key="4">
    <source>
        <dbReference type="ARBA" id="ARBA00022729"/>
    </source>
</evidence>
<name>A0AAN7PAJ7_9COLE</name>
<feature type="signal peptide" evidence="9">
    <location>
        <begin position="1"/>
        <end position="25"/>
    </location>
</feature>
<reference evidence="12" key="1">
    <citation type="submission" date="2023-01" db="EMBL/GenBank/DDBJ databases">
        <title>Key to firefly adult light organ development and bioluminescence: homeobox transcription factors regulate luciferase expression and transportation to peroxisome.</title>
        <authorList>
            <person name="Fu X."/>
        </authorList>
    </citation>
    <scope>NUCLEOTIDE SEQUENCE [LARGE SCALE GENOMIC DNA]</scope>
</reference>
<evidence type="ECO:0000313" key="12">
    <source>
        <dbReference type="Proteomes" id="UP001353858"/>
    </source>
</evidence>
<keyword evidence="7" id="KW-0865">Zymogen</keyword>
<dbReference type="InterPro" id="IPR001314">
    <property type="entry name" value="Peptidase_S1A"/>
</dbReference>
<feature type="chain" id="PRO_5043030855" description="Peptidase S1 domain-containing protein" evidence="9">
    <location>
        <begin position="26"/>
        <end position="477"/>
    </location>
</feature>
<evidence type="ECO:0000313" key="11">
    <source>
        <dbReference type="EMBL" id="KAK4881022.1"/>
    </source>
</evidence>
<dbReference type="PROSITE" id="PS50240">
    <property type="entry name" value="TRYPSIN_DOM"/>
    <property type="match status" value="1"/>
</dbReference>
<protein>
    <recommendedName>
        <fullName evidence="10">Peptidase S1 domain-containing protein</fullName>
    </recommendedName>
</protein>
<dbReference type="InterPro" id="IPR001254">
    <property type="entry name" value="Trypsin_dom"/>
</dbReference>
<dbReference type="PANTHER" id="PTHR24260">
    <property type="match status" value="1"/>
</dbReference>
<comment type="caution">
    <text evidence="11">The sequence shown here is derived from an EMBL/GenBank/DDBJ whole genome shotgun (WGS) entry which is preliminary data.</text>
</comment>
<proteinExistence type="predicted"/>
<dbReference type="AlphaFoldDB" id="A0AAN7PAJ7"/>
<keyword evidence="6" id="KW-0720">Serine protease</keyword>
<sequence>MEFNKLTNNFKIVLIYIFMIDCINLQVIPENPCPNLFKYVNTYGQVHGRVEFKNDNSGSYYLAVNMSVASYLGSGQNIKLELKTPPNDIIRGSSLVYNIYFPSRYAIPKPTRIEFNKEVYCSSPSEQVRPGGYVTNLWANTFFKFTITHGPDELPQLPLDSFTIQTPITVTEPNGIVQFTLQPTPQNEVTNSTTDTAIVVDVATRSTIVTPAPIDYSECGKPSIITIHLVANGDDVEEGQCPWLAAIMFKSGNQYEYRCTGTLVSDRHVITAGHCLQYGKAPLFPVEELIVVLGTTSLKNWILSSTIRGVSQISTHPNYVEDSADNDISVVTLNKPVEFSKTVSPICLWGDESSSLEHIVGKEGTVAGWGSDRPHGENSVHAQRTNLPVVSQSVCLQSNIGFKSITSVRTFCAGRRDNAGPCTGDSGAGFVMFRNGRWVLRGVISIPLKDSDNCDLENYFVFADLAQVKGWLSTQLT</sequence>
<dbReference type="PROSITE" id="PS00134">
    <property type="entry name" value="TRYPSIN_HIS"/>
    <property type="match status" value="1"/>
</dbReference>
<dbReference type="GO" id="GO:0006508">
    <property type="term" value="P:proteolysis"/>
    <property type="evidence" value="ECO:0007669"/>
    <property type="project" value="UniProtKB-KW"/>
</dbReference>
<dbReference type="SUPFAM" id="SSF50494">
    <property type="entry name" value="Trypsin-like serine proteases"/>
    <property type="match status" value="1"/>
</dbReference>
<dbReference type="PRINTS" id="PR00722">
    <property type="entry name" value="CHYMOTRYPSIN"/>
</dbReference>
<dbReference type="EMBL" id="JARPUR010000002">
    <property type="protein sequence ID" value="KAK4881022.1"/>
    <property type="molecule type" value="Genomic_DNA"/>
</dbReference>